<protein>
    <submittedName>
        <fullName evidence="1">Cohesin subunit SA-3</fullName>
    </submittedName>
</protein>
<accession>A0A699ZD39</accession>
<keyword evidence="2" id="KW-1185">Reference proteome</keyword>
<comment type="caution">
    <text evidence="1">The sequence shown here is derived from an EMBL/GenBank/DDBJ whole genome shotgun (WGS) entry which is preliminary data.</text>
</comment>
<gene>
    <name evidence="1" type="ORF">HaLaN_09280</name>
</gene>
<dbReference type="Proteomes" id="UP000485058">
    <property type="component" value="Unassembled WGS sequence"/>
</dbReference>
<evidence type="ECO:0000313" key="2">
    <source>
        <dbReference type="Proteomes" id="UP000485058"/>
    </source>
</evidence>
<reference evidence="1 2" key="1">
    <citation type="submission" date="2020-02" db="EMBL/GenBank/DDBJ databases">
        <title>Draft genome sequence of Haematococcus lacustris strain NIES-144.</title>
        <authorList>
            <person name="Morimoto D."/>
            <person name="Nakagawa S."/>
            <person name="Yoshida T."/>
            <person name="Sawayama S."/>
        </authorList>
    </citation>
    <scope>NUCLEOTIDE SEQUENCE [LARGE SCALE GENOMIC DNA]</scope>
    <source>
        <strain evidence="1 2">NIES-144</strain>
    </source>
</reference>
<feature type="non-terminal residue" evidence="1">
    <location>
        <position position="126"/>
    </location>
</feature>
<evidence type="ECO:0000313" key="1">
    <source>
        <dbReference type="EMBL" id="GFH13402.1"/>
    </source>
</evidence>
<organism evidence="1 2">
    <name type="scientific">Haematococcus lacustris</name>
    <name type="common">Green alga</name>
    <name type="synonym">Haematococcus pluvialis</name>
    <dbReference type="NCBI Taxonomy" id="44745"/>
    <lineage>
        <taxon>Eukaryota</taxon>
        <taxon>Viridiplantae</taxon>
        <taxon>Chlorophyta</taxon>
        <taxon>core chlorophytes</taxon>
        <taxon>Chlorophyceae</taxon>
        <taxon>CS clade</taxon>
        <taxon>Chlamydomonadales</taxon>
        <taxon>Haematococcaceae</taxon>
        <taxon>Haematococcus</taxon>
    </lineage>
</organism>
<sequence>MAHCMQLRFLERLRELPYDVKESVAEVGLLGRLVSLGEMERSAVREVYGLLGDESPRLRAAAAGLSASLIQEEAKHAVKAAAGAATRTGKAGTAAAGLAAPLEPEAGELRSAEVTVLLDVLSWLQS</sequence>
<feature type="non-terminal residue" evidence="1">
    <location>
        <position position="1"/>
    </location>
</feature>
<proteinExistence type="predicted"/>
<dbReference type="AlphaFoldDB" id="A0A699ZD39"/>
<dbReference type="EMBL" id="BLLF01000607">
    <property type="protein sequence ID" value="GFH13402.1"/>
    <property type="molecule type" value="Genomic_DNA"/>
</dbReference>
<name>A0A699ZD39_HAELA</name>